<dbReference type="PANTHER" id="PTHR24567:SF28">
    <property type="entry name" value="LISTERIOLYSIN REGULATORY PROTEIN"/>
    <property type="match status" value="1"/>
</dbReference>
<dbReference type="InterPro" id="IPR018490">
    <property type="entry name" value="cNMP-bd_dom_sf"/>
</dbReference>
<keyword evidence="1" id="KW-0805">Transcription regulation</keyword>
<comment type="caution">
    <text evidence="6">The sequence shown here is derived from an EMBL/GenBank/DDBJ whole genome shotgun (WGS) entry which is preliminary data.</text>
</comment>
<sequence length="238" mass="26340">MREIPIRDITLHDDNCVRRVAIFAGLTPDQQDLVATMARPQILDDGELVHSVGERTGKMFVVHSGQVKLYRVLPSGRKLLLRVAQPGDTVGEHAFLTSSPTLDEAEAMDGTRLCVFVHEDLTGLIQRYPDIAHRMLRTLGDRLAQTEHQLVLNTQSVDVRLADYLLQQPVLRHSPSEGLITVRLPLEKKDVASLLGTTPESFSRALGRLKTKGLIGVDDDTITLRDLDALEDLLAGDV</sequence>
<gene>
    <name evidence="6" type="ORF">FB556_1208</name>
</gene>
<name>A0A543AIZ1_9MICC</name>
<keyword evidence="7" id="KW-1185">Reference proteome</keyword>
<dbReference type="InterPro" id="IPR036390">
    <property type="entry name" value="WH_DNA-bd_sf"/>
</dbReference>
<evidence type="ECO:0000313" key="7">
    <source>
        <dbReference type="Proteomes" id="UP000319746"/>
    </source>
</evidence>
<dbReference type="PROSITE" id="PS51063">
    <property type="entry name" value="HTH_CRP_2"/>
    <property type="match status" value="1"/>
</dbReference>
<dbReference type="InterPro" id="IPR036388">
    <property type="entry name" value="WH-like_DNA-bd_sf"/>
</dbReference>
<dbReference type="PRINTS" id="PR00034">
    <property type="entry name" value="HTHCRP"/>
</dbReference>
<evidence type="ECO:0000256" key="1">
    <source>
        <dbReference type="ARBA" id="ARBA00023015"/>
    </source>
</evidence>
<dbReference type="InterPro" id="IPR014710">
    <property type="entry name" value="RmlC-like_jellyroll"/>
</dbReference>
<dbReference type="PROSITE" id="PS50042">
    <property type="entry name" value="CNMP_BINDING_3"/>
    <property type="match status" value="1"/>
</dbReference>
<dbReference type="RefSeq" id="WP_141865753.1">
    <property type="nucleotide sequence ID" value="NZ_BAABAN010000004.1"/>
</dbReference>
<dbReference type="PANTHER" id="PTHR24567">
    <property type="entry name" value="CRP FAMILY TRANSCRIPTIONAL REGULATORY PROTEIN"/>
    <property type="match status" value="1"/>
</dbReference>
<dbReference type="InterPro" id="IPR050397">
    <property type="entry name" value="Env_Response_Regulators"/>
</dbReference>
<dbReference type="SUPFAM" id="SSF51206">
    <property type="entry name" value="cAMP-binding domain-like"/>
    <property type="match status" value="1"/>
</dbReference>
<keyword evidence="2" id="KW-0238">DNA-binding</keyword>
<dbReference type="GO" id="GO:0005829">
    <property type="term" value="C:cytosol"/>
    <property type="evidence" value="ECO:0007669"/>
    <property type="project" value="TreeGrafter"/>
</dbReference>
<dbReference type="Pfam" id="PF00027">
    <property type="entry name" value="cNMP_binding"/>
    <property type="match status" value="1"/>
</dbReference>
<dbReference type="SUPFAM" id="SSF46785">
    <property type="entry name" value="Winged helix' DNA-binding domain"/>
    <property type="match status" value="1"/>
</dbReference>
<evidence type="ECO:0000256" key="2">
    <source>
        <dbReference type="ARBA" id="ARBA00023125"/>
    </source>
</evidence>
<dbReference type="Gene3D" id="2.60.120.10">
    <property type="entry name" value="Jelly Rolls"/>
    <property type="match status" value="1"/>
</dbReference>
<dbReference type="SMART" id="SM00100">
    <property type="entry name" value="cNMP"/>
    <property type="match status" value="1"/>
</dbReference>
<feature type="domain" description="Cyclic nucleotide-binding" evidence="4">
    <location>
        <begin position="22"/>
        <end position="142"/>
    </location>
</feature>
<evidence type="ECO:0000259" key="5">
    <source>
        <dbReference type="PROSITE" id="PS51063"/>
    </source>
</evidence>
<dbReference type="Proteomes" id="UP000319746">
    <property type="component" value="Unassembled WGS sequence"/>
</dbReference>
<organism evidence="6 7">
    <name type="scientific">Enteractinococcus coprophilus</name>
    <dbReference type="NCBI Taxonomy" id="1027633"/>
    <lineage>
        <taxon>Bacteria</taxon>
        <taxon>Bacillati</taxon>
        <taxon>Actinomycetota</taxon>
        <taxon>Actinomycetes</taxon>
        <taxon>Micrococcales</taxon>
        <taxon>Micrococcaceae</taxon>
    </lineage>
</organism>
<dbReference type="Gene3D" id="1.10.10.10">
    <property type="entry name" value="Winged helix-like DNA-binding domain superfamily/Winged helix DNA-binding domain"/>
    <property type="match status" value="1"/>
</dbReference>
<evidence type="ECO:0000313" key="6">
    <source>
        <dbReference type="EMBL" id="TQL72549.1"/>
    </source>
</evidence>
<dbReference type="SMART" id="SM00419">
    <property type="entry name" value="HTH_CRP"/>
    <property type="match status" value="1"/>
</dbReference>
<dbReference type="GO" id="GO:0003677">
    <property type="term" value="F:DNA binding"/>
    <property type="evidence" value="ECO:0007669"/>
    <property type="project" value="UniProtKB-KW"/>
</dbReference>
<proteinExistence type="predicted"/>
<keyword evidence="3" id="KW-0804">Transcription</keyword>
<dbReference type="InterPro" id="IPR012318">
    <property type="entry name" value="HTH_CRP"/>
</dbReference>
<dbReference type="EMBL" id="VFOU01000002">
    <property type="protein sequence ID" value="TQL72549.1"/>
    <property type="molecule type" value="Genomic_DNA"/>
</dbReference>
<reference evidence="6 7" key="1">
    <citation type="submission" date="2019-06" db="EMBL/GenBank/DDBJ databases">
        <title>Sequencing the genomes of 1000 actinobacteria strains.</title>
        <authorList>
            <person name="Klenk H.-P."/>
        </authorList>
    </citation>
    <scope>NUCLEOTIDE SEQUENCE [LARGE SCALE GENOMIC DNA]</scope>
    <source>
        <strain evidence="6 7">DSM 24083</strain>
    </source>
</reference>
<feature type="domain" description="HTH crp-type" evidence="5">
    <location>
        <begin position="155"/>
        <end position="228"/>
    </location>
</feature>
<protein>
    <submittedName>
        <fullName evidence="6">CRP/FNR family transcriptional regulator</fullName>
    </submittedName>
</protein>
<dbReference type="GO" id="GO:0003700">
    <property type="term" value="F:DNA-binding transcription factor activity"/>
    <property type="evidence" value="ECO:0007669"/>
    <property type="project" value="TreeGrafter"/>
</dbReference>
<dbReference type="AlphaFoldDB" id="A0A543AIZ1"/>
<evidence type="ECO:0000256" key="3">
    <source>
        <dbReference type="ARBA" id="ARBA00023163"/>
    </source>
</evidence>
<dbReference type="InterPro" id="IPR000595">
    <property type="entry name" value="cNMP-bd_dom"/>
</dbReference>
<evidence type="ECO:0000259" key="4">
    <source>
        <dbReference type="PROSITE" id="PS50042"/>
    </source>
</evidence>
<dbReference type="Pfam" id="PF13545">
    <property type="entry name" value="HTH_Crp_2"/>
    <property type="match status" value="1"/>
</dbReference>
<accession>A0A543AIZ1</accession>
<dbReference type="OrthoDB" id="156829at2"/>
<dbReference type="CDD" id="cd00038">
    <property type="entry name" value="CAP_ED"/>
    <property type="match status" value="1"/>
</dbReference>